<accession>A0A179BPY2</accession>
<protein>
    <submittedName>
        <fullName evidence="1">Uncharacterized protein</fullName>
    </submittedName>
</protein>
<gene>
    <name evidence="1" type="ORF">A4H96_01100</name>
</gene>
<dbReference type="AlphaFoldDB" id="A0A179BPY2"/>
<reference evidence="1 2" key="1">
    <citation type="submission" date="2016-04" db="EMBL/GenBank/DDBJ databases">
        <title>Acidithiobacillus ferrooxidans genome sequencing and assembly.</title>
        <authorList>
            <person name="Zhou Z."/>
        </authorList>
    </citation>
    <scope>NUCLEOTIDE SEQUENCE [LARGE SCALE GENOMIC DNA]</scope>
    <source>
        <strain evidence="1 2">BY0502</strain>
    </source>
</reference>
<comment type="caution">
    <text evidence="1">The sequence shown here is derived from an EMBL/GenBank/DDBJ whole genome shotgun (WGS) entry which is preliminary data.</text>
</comment>
<sequence>MPKHDDFAVIIGDTKLTQEQLNAITPVLNESMRRRWSKKALEQNCRKAMEEAGCPLISKA</sequence>
<proteinExistence type="predicted"/>
<dbReference type="Proteomes" id="UP000078302">
    <property type="component" value="Unassembled WGS sequence"/>
</dbReference>
<evidence type="ECO:0000313" key="1">
    <source>
        <dbReference type="EMBL" id="OAP93370.1"/>
    </source>
</evidence>
<organism evidence="1 2">
    <name type="scientific">Acidithiobacillus ferrooxidans</name>
    <name type="common">Thiobacillus ferrooxidans</name>
    <dbReference type="NCBI Taxonomy" id="920"/>
    <lineage>
        <taxon>Bacteria</taxon>
        <taxon>Pseudomonadati</taxon>
        <taxon>Pseudomonadota</taxon>
        <taxon>Acidithiobacillia</taxon>
        <taxon>Acidithiobacillales</taxon>
        <taxon>Acidithiobacillaceae</taxon>
        <taxon>Acidithiobacillus</taxon>
    </lineage>
</organism>
<keyword evidence="2" id="KW-1185">Reference proteome</keyword>
<name>A0A179BPY2_ACIFR</name>
<dbReference type="EMBL" id="LVXZ01000012">
    <property type="protein sequence ID" value="OAP93370.1"/>
    <property type="molecule type" value="Genomic_DNA"/>
</dbReference>
<evidence type="ECO:0000313" key="2">
    <source>
        <dbReference type="Proteomes" id="UP000078302"/>
    </source>
</evidence>
<dbReference type="RefSeq" id="WP_064217871.1">
    <property type="nucleotide sequence ID" value="NZ_LVXZ01000012.1"/>
</dbReference>